<name>A0A1X7HYN1_9BACT</name>
<dbReference type="STRING" id="1028.SAMN05661096_00015"/>
<dbReference type="PANTHER" id="PTHR13847:SF281">
    <property type="entry name" value="FAD DEPENDENT OXIDOREDUCTASE DOMAIN-CONTAINING PROTEIN"/>
    <property type="match status" value="1"/>
</dbReference>
<protein>
    <submittedName>
        <fullName evidence="2">Glycine/D-amino acid oxidase</fullName>
    </submittedName>
</protein>
<dbReference type="OrthoDB" id="1491488at2"/>
<dbReference type="EMBL" id="FXAW01000001">
    <property type="protein sequence ID" value="SMG07154.1"/>
    <property type="molecule type" value="Genomic_DNA"/>
</dbReference>
<dbReference type="Pfam" id="PF01266">
    <property type="entry name" value="DAO"/>
    <property type="match status" value="1"/>
</dbReference>
<dbReference type="Gene3D" id="3.50.50.60">
    <property type="entry name" value="FAD/NAD(P)-binding domain"/>
    <property type="match status" value="1"/>
</dbReference>
<dbReference type="AlphaFoldDB" id="A0A1X7HYN1"/>
<evidence type="ECO:0000313" key="2">
    <source>
        <dbReference type="EMBL" id="SMG07154.1"/>
    </source>
</evidence>
<evidence type="ECO:0000259" key="1">
    <source>
        <dbReference type="Pfam" id="PF01266"/>
    </source>
</evidence>
<accession>A0A1X7HYN1</accession>
<feature type="domain" description="FAD dependent oxidoreductase" evidence="1">
    <location>
        <begin position="14"/>
        <end position="371"/>
    </location>
</feature>
<dbReference type="InterPro" id="IPR036188">
    <property type="entry name" value="FAD/NAD-bd_sf"/>
</dbReference>
<organism evidence="2 3">
    <name type="scientific">Marivirga sericea</name>
    <dbReference type="NCBI Taxonomy" id="1028"/>
    <lineage>
        <taxon>Bacteria</taxon>
        <taxon>Pseudomonadati</taxon>
        <taxon>Bacteroidota</taxon>
        <taxon>Cytophagia</taxon>
        <taxon>Cytophagales</taxon>
        <taxon>Marivirgaceae</taxon>
        <taxon>Marivirga</taxon>
    </lineage>
</organism>
<dbReference type="Gene3D" id="3.30.9.10">
    <property type="entry name" value="D-Amino Acid Oxidase, subunit A, domain 2"/>
    <property type="match status" value="1"/>
</dbReference>
<gene>
    <name evidence="2" type="ORF">SAMN05661096_00015</name>
</gene>
<sequence>MLSFWERESLSKYDYVIVGGGIVGCSTAYHLKKKNPKAEIAIIERGLFPSGASSKNAGFACFGSLTELVDDRKGLGESEQLALVEKRWKGLLALKSILGEKNIGFEGNGGFEVIRKAELPALEYLNHYNQLLKTIFKEDVYSLKPDLIKDFGFKTDSLETIVANPFEGQIDTGKMMKSWWDLCTEMGVKIITGCEVSKFEEESSYIKLQCKSDHHAIELQTRKLFICSNAFASQWFPEEDINPGRGMVLITQPIRDLKFKGVFHYDEGYFYFRNVGNRVLIGGGRNLDKSTEDTTEFGINPKIKSAILRDLEGLILPEQEFSIDMEWSGIMAFGKAKSPIIKKVSANTAIGVRLGGMGVAIGTQVGQELHEMLAD</sequence>
<dbReference type="PROSITE" id="PS51257">
    <property type="entry name" value="PROKAR_LIPOPROTEIN"/>
    <property type="match status" value="1"/>
</dbReference>
<dbReference type="SUPFAM" id="SSF51905">
    <property type="entry name" value="FAD/NAD(P)-binding domain"/>
    <property type="match status" value="1"/>
</dbReference>
<dbReference type="PANTHER" id="PTHR13847">
    <property type="entry name" value="SARCOSINE DEHYDROGENASE-RELATED"/>
    <property type="match status" value="1"/>
</dbReference>
<keyword evidence="3" id="KW-1185">Reference proteome</keyword>
<proteinExistence type="predicted"/>
<reference evidence="3" key="1">
    <citation type="submission" date="2017-04" db="EMBL/GenBank/DDBJ databases">
        <authorList>
            <person name="Varghese N."/>
            <person name="Submissions S."/>
        </authorList>
    </citation>
    <scope>NUCLEOTIDE SEQUENCE [LARGE SCALE GENOMIC DNA]</scope>
    <source>
        <strain evidence="3">DSM 4125</strain>
    </source>
</reference>
<dbReference type="Proteomes" id="UP000193804">
    <property type="component" value="Unassembled WGS sequence"/>
</dbReference>
<dbReference type="GO" id="GO:0005737">
    <property type="term" value="C:cytoplasm"/>
    <property type="evidence" value="ECO:0007669"/>
    <property type="project" value="TreeGrafter"/>
</dbReference>
<dbReference type="InterPro" id="IPR006076">
    <property type="entry name" value="FAD-dep_OxRdtase"/>
</dbReference>
<evidence type="ECO:0000313" key="3">
    <source>
        <dbReference type="Proteomes" id="UP000193804"/>
    </source>
</evidence>
<dbReference type="RefSeq" id="WP_085515051.1">
    <property type="nucleotide sequence ID" value="NZ_FXAW01000001.1"/>
</dbReference>